<evidence type="ECO:0000313" key="8">
    <source>
        <dbReference type="EMBL" id="MBL0744186.1"/>
    </source>
</evidence>
<feature type="domain" description="DUF202" evidence="7">
    <location>
        <begin position="10"/>
        <end position="91"/>
    </location>
</feature>
<feature type="transmembrane region" description="Helical" evidence="6">
    <location>
        <begin position="104"/>
        <end position="124"/>
    </location>
</feature>
<dbReference type="RefSeq" id="WP_202013827.1">
    <property type="nucleotide sequence ID" value="NZ_JAERRB010000009.1"/>
</dbReference>
<feature type="transmembrane region" description="Helical" evidence="6">
    <location>
        <begin position="63"/>
        <end position="84"/>
    </location>
</feature>
<comment type="caution">
    <text evidence="8">The sequence shown here is derived from an EMBL/GenBank/DDBJ whole genome shotgun (WGS) entry which is preliminary data.</text>
</comment>
<evidence type="ECO:0000256" key="3">
    <source>
        <dbReference type="ARBA" id="ARBA00022692"/>
    </source>
</evidence>
<dbReference type="Proteomes" id="UP000613030">
    <property type="component" value="Unassembled WGS sequence"/>
</dbReference>
<evidence type="ECO:0000256" key="4">
    <source>
        <dbReference type="ARBA" id="ARBA00022989"/>
    </source>
</evidence>
<accession>A0ABS1L0V3</accession>
<comment type="subcellular location">
    <subcellularLocation>
        <location evidence="1">Cell membrane</location>
        <topology evidence="1">Multi-pass membrane protein</topology>
    </subcellularLocation>
</comment>
<evidence type="ECO:0000256" key="1">
    <source>
        <dbReference type="ARBA" id="ARBA00004651"/>
    </source>
</evidence>
<name>A0ABS1L0V3_9BACT</name>
<dbReference type="PANTHER" id="PTHR34187">
    <property type="entry name" value="FGR18P"/>
    <property type="match status" value="1"/>
</dbReference>
<dbReference type="Pfam" id="PF02656">
    <property type="entry name" value="DUF202"/>
    <property type="match status" value="1"/>
</dbReference>
<evidence type="ECO:0000256" key="5">
    <source>
        <dbReference type="ARBA" id="ARBA00023136"/>
    </source>
</evidence>
<dbReference type="EMBL" id="JAERRB010000009">
    <property type="protein sequence ID" value="MBL0744186.1"/>
    <property type="molecule type" value="Genomic_DNA"/>
</dbReference>
<dbReference type="InterPro" id="IPR052053">
    <property type="entry name" value="IM_YidH-like"/>
</dbReference>
<keyword evidence="9" id="KW-1185">Reference proteome</keyword>
<evidence type="ECO:0000256" key="6">
    <source>
        <dbReference type="SAM" id="Phobius"/>
    </source>
</evidence>
<proteinExistence type="predicted"/>
<sequence length="127" mass="13994">MEEKQPSPTDHLANERTFLAWIRTGIAIMAFGFVVVKFALFLKQVTLILGDGSKAIPLPSKGYSAIIGIALVGLGTIMTLLAFFRYKNIERQLHAHTFFPSLTLSVFLTVVMILTGVLLVIYLVPSI</sequence>
<keyword evidence="5 6" id="KW-0472">Membrane</keyword>
<dbReference type="PANTHER" id="PTHR34187:SF2">
    <property type="entry name" value="DUF202 DOMAIN-CONTAINING PROTEIN"/>
    <property type="match status" value="1"/>
</dbReference>
<reference evidence="8 9" key="1">
    <citation type="submission" date="2021-01" db="EMBL/GenBank/DDBJ databases">
        <title>Chryseolinea sp. Jin1 Genome sequencing and assembly.</title>
        <authorList>
            <person name="Kim I."/>
        </authorList>
    </citation>
    <scope>NUCLEOTIDE SEQUENCE [LARGE SCALE GENOMIC DNA]</scope>
    <source>
        <strain evidence="8 9">Jin1</strain>
    </source>
</reference>
<keyword evidence="4 6" id="KW-1133">Transmembrane helix</keyword>
<organism evidence="8 9">
    <name type="scientific">Chryseolinea lacunae</name>
    <dbReference type="NCBI Taxonomy" id="2801331"/>
    <lineage>
        <taxon>Bacteria</taxon>
        <taxon>Pseudomonadati</taxon>
        <taxon>Bacteroidota</taxon>
        <taxon>Cytophagia</taxon>
        <taxon>Cytophagales</taxon>
        <taxon>Fulvivirgaceae</taxon>
        <taxon>Chryseolinea</taxon>
    </lineage>
</organism>
<evidence type="ECO:0000313" key="9">
    <source>
        <dbReference type="Proteomes" id="UP000613030"/>
    </source>
</evidence>
<keyword evidence="3 6" id="KW-0812">Transmembrane</keyword>
<dbReference type="InterPro" id="IPR003807">
    <property type="entry name" value="DUF202"/>
</dbReference>
<evidence type="ECO:0000256" key="2">
    <source>
        <dbReference type="ARBA" id="ARBA00022475"/>
    </source>
</evidence>
<protein>
    <submittedName>
        <fullName evidence="8">DUF202 domain-containing protein</fullName>
    </submittedName>
</protein>
<gene>
    <name evidence="8" type="ORF">JI741_23340</name>
</gene>
<feature type="transmembrane region" description="Helical" evidence="6">
    <location>
        <begin position="20"/>
        <end position="42"/>
    </location>
</feature>
<keyword evidence="2" id="KW-1003">Cell membrane</keyword>
<evidence type="ECO:0000259" key="7">
    <source>
        <dbReference type="Pfam" id="PF02656"/>
    </source>
</evidence>